<proteinExistence type="predicted"/>
<protein>
    <submittedName>
        <fullName evidence="1">Uncharacterized protein</fullName>
    </submittedName>
</protein>
<dbReference type="AlphaFoldDB" id="A0A4C1TZH9"/>
<evidence type="ECO:0000313" key="2">
    <source>
        <dbReference type="Proteomes" id="UP000299102"/>
    </source>
</evidence>
<name>A0A4C1TZH9_EUMVA</name>
<evidence type="ECO:0000313" key="1">
    <source>
        <dbReference type="EMBL" id="GBP19390.1"/>
    </source>
</evidence>
<dbReference type="EMBL" id="BGZK01000107">
    <property type="protein sequence ID" value="GBP19390.1"/>
    <property type="molecule type" value="Genomic_DNA"/>
</dbReference>
<reference evidence="1 2" key="1">
    <citation type="journal article" date="2019" name="Commun. Biol.">
        <title>The bagworm genome reveals a unique fibroin gene that provides high tensile strength.</title>
        <authorList>
            <person name="Kono N."/>
            <person name="Nakamura H."/>
            <person name="Ohtoshi R."/>
            <person name="Tomita M."/>
            <person name="Numata K."/>
            <person name="Arakawa K."/>
        </authorList>
    </citation>
    <scope>NUCLEOTIDE SEQUENCE [LARGE SCALE GENOMIC DNA]</scope>
</reference>
<dbReference type="Proteomes" id="UP000299102">
    <property type="component" value="Unassembled WGS sequence"/>
</dbReference>
<keyword evidence="2" id="KW-1185">Reference proteome</keyword>
<sequence>MQNRENPDHFTNTNRTRSLRIYPEVYLHAHNFPYAIVDSQKQSPVKKRYTPSKIFSRFVPVYIESIPSCLPTDNPAVKSNPDHGPALDVNPGSTVGSGPERLRIAEPGTAAIQCIYLNRPPATAARSLSALLLVRPAKPRRPRRALRGFSEKQRERDGKKYKLATGGRADDPAYITREKKNRRLAWCRPRKKVLVFAYTHFISYPSPAEATRAPSAVPFESKRLGEIKRGRRYPKSVLVLRLFSTSYSFIAKTLGA</sequence>
<comment type="caution">
    <text evidence="1">The sequence shown here is derived from an EMBL/GenBank/DDBJ whole genome shotgun (WGS) entry which is preliminary data.</text>
</comment>
<gene>
    <name evidence="1" type="ORF">EVAR_12432_1</name>
</gene>
<organism evidence="1 2">
    <name type="scientific">Eumeta variegata</name>
    <name type="common">Bagworm moth</name>
    <name type="synonym">Eumeta japonica</name>
    <dbReference type="NCBI Taxonomy" id="151549"/>
    <lineage>
        <taxon>Eukaryota</taxon>
        <taxon>Metazoa</taxon>
        <taxon>Ecdysozoa</taxon>
        <taxon>Arthropoda</taxon>
        <taxon>Hexapoda</taxon>
        <taxon>Insecta</taxon>
        <taxon>Pterygota</taxon>
        <taxon>Neoptera</taxon>
        <taxon>Endopterygota</taxon>
        <taxon>Lepidoptera</taxon>
        <taxon>Glossata</taxon>
        <taxon>Ditrysia</taxon>
        <taxon>Tineoidea</taxon>
        <taxon>Psychidae</taxon>
        <taxon>Oiketicinae</taxon>
        <taxon>Eumeta</taxon>
    </lineage>
</organism>
<accession>A0A4C1TZH9</accession>